<gene>
    <name evidence="1" type="ORF">NCAST_34_05370</name>
</gene>
<protein>
    <submittedName>
        <fullName evidence="1">Uncharacterized protein</fullName>
    </submittedName>
</protein>
<accession>U5EM55</accession>
<dbReference type="STRING" id="1824.SAMN05444423_104484"/>
<dbReference type="OrthoDB" id="4558116at2"/>
<dbReference type="AlphaFoldDB" id="U5EM55"/>
<evidence type="ECO:0000313" key="2">
    <source>
        <dbReference type="Proteomes" id="UP000017048"/>
    </source>
</evidence>
<organism evidence="1 2">
    <name type="scientific">Nocardia asteroides NBRC 15531</name>
    <dbReference type="NCBI Taxonomy" id="1110697"/>
    <lineage>
        <taxon>Bacteria</taxon>
        <taxon>Bacillati</taxon>
        <taxon>Actinomycetota</taxon>
        <taxon>Actinomycetes</taxon>
        <taxon>Mycobacteriales</taxon>
        <taxon>Nocardiaceae</taxon>
        <taxon>Nocardia</taxon>
    </lineage>
</organism>
<evidence type="ECO:0000313" key="1">
    <source>
        <dbReference type="EMBL" id="GAD87408.1"/>
    </source>
</evidence>
<sequence length="97" mass="9835">MTGTKPDGADFASSSLPRHLLRGALGFGALTGSVALIPVLGFLSLLLLPVGLLALRGCPTCWAIGLAQTISRGKLERSCADGVCTLRVAGGEKQGVS</sequence>
<dbReference type="Proteomes" id="UP000017048">
    <property type="component" value="Unassembled WGS sequence"/>
</dbReference>
<dbReference type="GeneID" id="91516110"/>
<name>U5EM55_NOCAS</name>
<dbReference type="RefSeq" id="WP_019046001.1">
    <property type="nucleotide sequence ID" value="NZ_BAFO02000034.1"/>
</dbReference>
<keyword evidence="2" id="KW-1185">Reference proteome</keyword>
<proteinExistence type="predicted"/>
<dbReference type="eggNOG" id="ENOG50337PM">
    <property type="taxonomic scope" value="Bacteria"/>
</dbReference>
<reference evidence="1 2" key="1">
    <citation type="journal article" date="2014" name="BMC Genomics">
        <title>Genome based analysis of type-I polyketide synthase and nonribosomal peptide synthetase gene clusters in seven strains of five representative Nocardia species.</title>
        <authorList>
            <person name="Komaki H."/>
            <person name="Ichikawa N."/>
            <person name="Hosoyama A."/>
            <person name="Takahashi-Nakaguchi A."/>
            <person name="Matsuzawa T."/>
            <person name="Suzuki K."/>
            <person name="Fujita N."/>
            <person name="Gonoi T."/>
        </authorList>
    </citation>
    <scope>NUCLEOTIDE SEQUENCE [LARGE SCALE GENOMIC DNA]</scope>
    <source>
        <strain evidence="1 2">NBRC 15531</strain>
    </source>
</reference>
<dbReference type="EMBL" id="BAFO02000034">
    <property type="protein sequence ID" value="GAD87408.1"/>
    <property type="molecule type" value="Genomic_DNA"/>
</dbReference>
<comment type="caution">
    <text evidence="1">The sequence shown here is derived from an EMBL/GenBank/DDBJ whole genome shotgun (WGS) entry which is preliminary data.</text>
</comment>